<organism evidence="1 2">
    <name type="scientific">Mucilaginibacter hurinus</name>
    <dbReference type="NCBI Taxonomy" id="2201324"/>
    <lineage>
        <taxon>Bacteria</taxon>
        <taxon>Pseudomonadati</taxon>
        <taxon>Bacteroidota</taxon>
        <taxon>Sphingobacteriia</taxon>
        <taxon>Sphingobacteriales</taxon>
        <taxon>Sphingobacteriaceae</taxon>
        <taxon>Mucilaginibacter</taxon>
    </lineage>
</organism>
<dbReference type="AlphaFoldDB" id="A0A367GUZ5"/>
<dbReference type="PANTHER" id="PTHR23416">
    <property type="entry name" value="SIALIC ACID SYNTHASE-RELATED"/>
    <property type="match status" value="1"/>
</dbReference>
<accession>A0A367GUZ5</accession>
<dbReference type="CDD" id="cd04647">
    <property type="entry name" value="LbH_MAT_like"/>
    <property type="match status" value="1"/>
</dbReference>
<dbReference type="InterPro" id="IPR051159">
    <property type="entry name" value="Hexapeptide_acetyltransf"/>
</dbReference>
<comment type="caution">
    <text evidence="1">The sequence shown here is derived from an EMBL/GenBank/DDBJ whole genome shotgun (WGS) entry which is preliminary data.</text>
</comment>
<gene>
    <name evidence="1" type="ORF">DJ568_01945</name>
</gene>
<dbReference type="Proteomes" id="UP000253209">
    <property type="component" value="Unassembled WGS sequence"/>
</dbReference>
<reference evidence="1 2" key="1">
    <citation type="submission" date="2018-05" db="EMBL/GenBank/DDBJ databases">
        <title>Mucilaginibacter hurinus sp. nov., isolated from briquette warehouse soil.</title>
        <authorList>
            <person name="Choi L."/>
        </authorList>
    </citation>
    <scope>NUCLEOTIDE SEQUENCE [LARGE SCALE GENOMIC DNA]</scope>
    <source>
        <strain evidence="1 2">ZR32</strain>
    </source>
</reference>
<keyword evidence="1" id="KW-0012">Acyltransferase</keyword>
<dbReference type="Pfam" id="PF00132">
    <property type="entry name" value="Hexapep"/>
    <property type="match status" value="1"/>
</dbReference>
<keyword evidence="1" id="KW-0808">Transferase</keyword>
<dbReference type="PANTHER" id="PTHR23416:SF78">
    <property type="entry name" value="LIPOPOLYSACCHARIDE BIOSYNTHESIS O-ACETYL TRANSFERASE WBBJ-RELATED"/>
    <property type="match status" value="1"/>
</dbReference>
<dbReference type="SUPFAM" id="SSF51161">
    <property type="entry name" value="Trimeric LpxA-like enzymes"/>
    <property type="match status" value="1"/>
</dbReference>
<proteinExistence type="predicted"/>
<dbReference type="InterPro" id="IPR011004">
    <property type="entry name" value="Trimer_LpxA-like_sf"/>
</dbReference>
<sequence length="189" mass="21431">MNILKIINYVTRKVDHVRSSILRFILKVTLNKRLKLGGIYIGRGFYYSVSSKHCFIDIGDKVHFRKYATLRVRENATLLIGENVFFNDHLSINCHGYIAIGANCMFGENVKLYDHNHRFRDKEKPIIEQGFSIGKISIGHNCWIGSNVVILKNVVIGDNVIIGAGCVVVSHIPSNTIVRNSLDLVTERF</sequence>
<dbReference type="Gene3D" id="2.160.10.10">
    <property type="entry name" value="Hexapeptide repeat proteins"/>
    <property type="match status" value="1"/>
</dbReference>
<dbReference type="EMBL" id="QGDC01000001">
    <property type="protein sequence ID" value="RCH56646.1"/>
    <property type="molecule type" value="Genomic_DNA"/>
</dbReference>
<name>A0A367GUZ5_9SPHI</name>
<evidence type="ECO:0000313" key="1">
    <source>
        <dbReference type="EMBL" id="RCH56646.1"/>
    </source>
</evidence>
<dbReference type="RefSeq" id="WP_114003543.1">
    <property type="nucleotide sequence ID" value="NZ_QGDC01000001.1"/>
</dbReference>
<dbReference type="OrthoDB" id="9801697at2"/>
<dbReference type="InterPro" id="IPR001451">
    <property type="entry name" value="Hexapep"/>
</dbReference>
<dbReference type="GO" id="GO:0016746">
    <property type="term" value="F:acyltransferase activity"/>
    <property type="evidence" value="ECO:0007669"/>
    <property type="project" value="UniProtKB-KW"/>
</dbReference>
<protein>
    <submittedName>
        <fullName evidence="1">Acyltransferase</fullName>
    </submittedName>
</protein>
<evidence type="ECO:0000313" key="2">
    <source>
        <dbReference type="Proteomes" id="UP000253209"/>
    </source>
</evidence>
<keyword evidence="2" id="KW-1185">Reference proteome</keyword>